<reference evidence="9 10" key="1">
    <citation type="submission" date="2015-03" db="EMBL/GenBank/DDBJ databases">
        <title>Genome sequencing of Methylobacterium variabile DSM 16961.</title>
        <authorList>
            <person name="Chaudhry V."/>
            <person name="Patil P.B."/>
        </authorList>
    </citation>
    <scope>NUCLEOTIDE SEQUENCE [LARGE SCALE GENOMIC DNA]</scope>
    <source>
        <strain evidence="9 10">DSM 16961</strain>
    </source>
</reference>
<feature type="domain" description="Prepilin type IV endopeptidase peptidase" evidence="8">
    <location>
        <begin position="9"/>
        <end position="112"/>
    </location>
</feature>
<dbReference type="OrthoDB" id="5329005at2"/>
<keyword evidence="10" id="KW-1185">Reference proteome</keyword>
<evidence type="ECO:0000256" key="4">
    <source>
        <dbReference type="ARBA" id="ARBA00022989"/>
    </source>
</evidence>
<keyword evidence="3 6" id="KW-0812">Transmembrane</keyword>
<dbReference type="PATRIC" id="fig|298794.3.peg.2430"/>
<keyword evidence="7" id="KW-0732">Signal</keyword>
<keyword evidence="4 6" id="KW-1133">Transmembrane helix</keyword>
<dbReference type="PANTHER" id="PTHR36506">
    <property type="entry name" value="PREFLAGELLIN PEPTIDASE"/>
    <property type="match status" value="1"/>
</dbReference>
<dbReference type="GO" id="GO:0004190">
    <property type="term" value="F:aspartic-type endopeptidase activity"/>
    <property type="evidence" value="ECO:0007669"/>
    <property type="project" value="InterPro"/>
</dbReference>
<evidence type="ECO:0000256" key="5">
    <source>
        <dbReference type="ARBA" id="ARBA00023136"/>
    </source>
</evidence>
<keyword evidence="2" id="KW-1003">Cell membrane</keyword>
<evidence type="ECO:0000313" key="9">
    <source>
        <dbReference type="EMBL" id="KMO32135.1"/>
    </source>
</evidence>
<dbReference type="Pfam" id="PF01478">
    <property type="entry name" value="Peptidase_A24"/>
    <property type="match status" value="1"/>
</dbReference>
<evidence type="ECO:0000256" key="1">
    <source>
        <dbReference type="ARBA" id="ARBA00004651"/>
    </source>
</evidence>
<proteinExistence type="predicted"/>
<name>A0A0J6SAA4_9HYPH</name>
<evidence type="ECO:0000256" key="2">
    <source>
        <dbReference type="ARBA" id="ARBA00022475"/>
    </source>
</evidence>
<feature type="transmembrane region" description="Helical" evidence="6">
    <location>
        <begin position="96"/>
        <end position="117"/>
    </location>
</feature>
<protein>
    <submittedName>
        <fullName evidence="9">Peptidase</fullName>
    </submittedName>
</protein>
<dbReference type="GO" id="GO:0005886">
    <property type="term" value="C:plasma membrane"/>
    <property type="evidence" value="ECO:0007669"/>
    <property type="project" value="UniProtKB-SubCell"/>
</dbReference>
<evidence type="ECO:0000256" key="6">
    <source>
        <dbReference type="SAM" id="Phobius"/>
    </source>
</evidence>
<dbReference type="InterPro" id="IPR000045">
    <property type="entry name" value="Prepilin_IV_endopep_pep"/>
</dbReference>
<evidence type="ECO:0000259" key="8">
    <source>
        <dbReference type="Pfam" id="PF01478"/>
    </source>
</evidence>
<keyword evidence="5 6" id="KW-0472">Membrane</keyword>
<dbReference type="RefSeq" id="WP_048446818.1">
    <property type="nucleotide sequence ID" value="NZ_LABY01000181.1"/>
</dbReference>
<sequence length="168" mass="17203">MASLCLLVVFPFLMAYAAASDLLTMTITNRVSVALVGGFGVLALAAGLGWADLANHGGAFALTLTATFGLFCKGAIGGGDAKLAAATALWLGFGPLVEYLVVASLFGGALTIGVLHLRCHPLPGFAAAWPFALRLHDRREGVPYGLALSAAALVVCPTAPLWRLVLPA</sequence>
<dbReference type="PANTHER" id="PTHR36506:SF1">
    <property type="entry name" value="PREFLAGELLIN PEPTIDASE"/>
    <property type="match status" value="1"/>
</dbReference>
<comment type="subcellular location">
    <subcellularLocation>
        <location evidence="1">Cell membrane</location>
        <topology evidence="1">Multi-pass membrane protein</topology>
    </subcellularLocation>
</comment>
<feature type="transmembrane region" description="Helical" evidence="6">
    <location>
        <begin position="144"/>
        <end position="165"/>
    </location>
</feature>
<feature type="chain" id="PRO_5005280918" evidence="7">
    <location>
        <begin position="18"/>
        <end position="168"/>
    </location>
</feature>
<feature type="transmembrane region" description="Helical" evidence="6">
    <location>
        <begin position="58"/>
        <end position="76"/>
    </location>
</feature>
<evidence type="ECO:0000256" key="3">
    <source>
        <dbReference type="ARBA" id="ARBA00022692"/>
    </source>
</evidence>
<feature type="transmembrane region" description="Helical" evidence="6">
    <location>
        <begin position="33"/>
        <end position="51"/>
    </location>
</feature>
<gene>
    <name evidence="9" type="ORF">VQ02_24395</name>
</gene>
<evidence type="ECO:0000313" key="10">
    <source>
        <dbReference type="Proteomes" id="UP000035955"/>
    </source>
</evidence>
<dbReference type="AlphaFoldDB" id="A0A0J6SAA4"/>
<dbReference type="Gene3D" id="1.20.120.1220">
    <property type="match status" value="1"/>
</dbReference>
<dbReference type="EMBL" id="LABY01000181">
    <property type="protein sequence ID" value="KMO32135.1"/>
    <property type="molecule type" value="Genomic_DNA"/>
</dbReference>
<evidence type="ECO:0000256" key="7">
    <source>
        <dbReference type="SAM" id="SignalP"/>
    </source>
</evidence>
<comment type="caution">
    <text evidence="9">The sequence shown here is derived from an EMBL/GenBank/DDBJ whole genome shotgun (WGS) entry which is preliminary data.</text>
</comment>
<feature type="signal peptide" evidence="7">
    <location>
        <begin position="1"/>
        <end position="17"/>
    </location>
</feature>
<dbReference type="InterPro" id="IPR052218">
    <property type="entry name" value="Preflagellin_Peptidase"/>
</dbReference>
<accession>A0A0J6SAA4</accession>
<dbReference type="Proteomes" id="UP000035955">
    <property type="component" value="Unassembled WGS sequence"/>
</dbReference>
<organism evidence="9 10">
    <name type="scientific">Methylobacterium variabile</name>
    <dbReference type="NCBI Taxonomy" id="298794"/>
    <lineage>
        <taxon>Bacteria</taxon>
        <taxon>Pseudomonadati</taxon>
        <taxon>Pseudomonadota</taxon>
        <taxon>Alphaproteobacteria</taxon>
        <taxon>Hyphomicrobiales</taxon>
        <taxon>Methylobacteriaceae</taxon>
        <taxon>Methylobacterium</taxon>
    </lineage>
</organism>